<dbReference type="AlphaFoldDB" id="A0A8J2ZLH5"/>
<reference evidence="1" key="1">
    <citation type="journal article" date="2014" name="Int. J. Syst. Evol. Microbiol.">
        <title>Complete genome sequence of Corynebacterium casei LMG S-19264T (=DSM 44701T), isolated from a smear-ripened cheese.</title>
        <authorList>
            <consortium name="US DOE Joint Genome Institute (JGI-PGF)"/>
            <person name="Walter F."/>
            <person name="Albersmeier A."/>
            <person name="Kalinowski J."/>
            <person name="Ruckert C."/>
        </authorList>
    </citation>
    <scope>NUCLEOTIDE SEQUENCE</scope>
    <source>
        <strain evidence="1">CGMCC 1.15762</strain>
    </source>
</reference>
<reference evidence="1" key="2">
    <citation type="submission" date="2020-09" db="EMBL/GenBank/DDBJ databases">
        <authorList>
            <person name="Sun Q."/>
            <person name="Zhou Y."/>
        </authorList>
    </citation>
    <scope>NUCLEOTIDE SEQUENCE</scope>
    <source>
        <strain evidence="1">CGMCC 1.15762</strain>
    </source>
</reference>
<protein>
    <submittedName>
        <fullName evidence="1">Uncharacterized protein</fullName>
    </submittedName>
</protein>
<evidence type="ECO:0000313" key="1">
    <source>
        <dbReference type="EMBL" id="GGG77413.1"/>
    </source>
</evidence>
<dbReference type="EMBL" id="BMJV01000005">
    <property type="protein sequence ID" value="GGG77413.1"/>
    <property type="molecule type" value="Genomic_DNA"/>
</dbReference>
<gene>
    <name evidence="1" type="ORF">GCM10011415_27890</name>
</gene>
<dbReference type="Proteomes" id="UP000617145">
    <property type="component" value="Unassembled WGS sequence"/>
</dbReference>
<proteinExistence type="predicted"/>
<evidence type="ECO:0000313" key="2">
    <source>
        <dbReference type="Proteomes" id="UP000617145"/>
    </source>
</evidence>
<accession>A0A8J2ZLH5</accession>
<organism evidence="1 2">
    <name type="scientific">Salipiger pallidus</name>
    <dbReference type="NCBI Taxonomy" id="1775170"/>
    <lineage>
        <taxon>Bacteria</taxon>
        <taxon>Pseudomonadati</taxon>
        <taxon>Pseudomonadota</taxon>
        <taxon>Alphaproteobacteria</taxon>
        <taxon>Rhodobacterales</taxon>
        <taxon>Roseobacteraceae</taxon>
        <taxon>Salipiger</taxon>
    </lineage>
</organism>
<name>A0A8J2ZLH5_9RHOB</name>
<dbReference type="RefSeq" id="WP_188790826.1">
    <property type="nucleotide sequence ID" value="NZ_BMJV01000005.1"/>
</dbReference>
<keyword evidence="2" id="KW-1185">Reference proteome</keyword>
<sequence length="381" mass="42153">MTPLIDIQARVFGEDDSAYRVFPGGSYRHYEAMHEHGLVFLDFPAIPFPATDGFKETDDIREAIVRAELYASVVYRNSDNVPELMAEISSRDLTKTRWSKRRKLALSQLNGLYNEMKIGDLVVVPAPLNSFTKEEAPRTLVGEVVSDVERWTEPTEKYQKAALLVRRVKWLSEVDERDLDVRTLRALRTQNALVRLPADSLRPVLGAAYQNVIIDGEFLARFTTAGEDFTARESYHFQAFVLAIVEAFRAKGDAEAAELAESIYAIAASVRRGEATVPEQEFSIHSPGYTTLRGKSVVFVIASLFSLALSAHAEPFDETGAARVGLENSASKRYDPCAPEGLADEVVKTLDALGMHRWKEACSAATAASEDEGFAPKASVK</sequence>
<comment type="caution">
    <text evidence="1">The sequence shown here is derived from an EMBL/GenBank/DDBJ whole genome shotgun (WGS) entry which is preliminary data.</text>
</comment>